<name>A0AAC9QWW2_EUBLI</name>
<dbReference type="GO" id="GO:0003677">
    <property type="term" value="F:DNA binding"/>
    <property type="evidence" value="ECO:0007669"/>
    <property type="project" value="UniProtKB-KW"/>
</dbReference>
<dbReference type="SUPFAM" id="SSF47979">
    <property type="entry name" value="Iron-dependent repressor protein, dimerization domain"/>
    <property type="match status" value="1"/>
</dbReference>
<dbReference type="EMBL" id="CP019962">
    <property type="protein sequence ID" value="ARD67280.1"/>
    <property type="molecule type" value="Genomic_DNA"/>
</dbReference>
<dbReference type="Pfam" id="PF01325">
    <property type="entry name" value="Fe_dep_repress"/>
    <property type="match status" value="1"/>
</dbReference>
<dbReference type="SMART" id="SM00529">
    <property type="entry name" value="HTH_DTXR"/>
    <property type="match status" value="1"/>
</dbReference>
<dbReference type="InterPro" id="IPR022689">
    <property type="entry name" value="Iron_dep_repressor"/>
</dbReference>
<dbReference type="GO" id="GO:0046914">
    <property type="term" value="F:transition metal ion binding"/>
    <property type="evidence" value="ECO:0007669"/>
    <property type="project" value="InterPro"/>
</dbReference>
<protein>
    <recommendedName>
        <fullName evidence="9">Metal-dependent transcriptional regulator</fullName>
    </recommendedName>
</protein>
<organism evidence="7 8">
    <name type="scientific">Eubacterium limosum</name>
    <dbReference type="NCBI Taxonomy" id="1736"/>
    <lineage>
        <taxon>Bacteria</taxon>
        <taxon>Bacillati</taxon>
        <taxon>Bacillota</taxon>
        <taxon>Clostridia</taxon>
        <taxon>Eubacteriales</taxon>
        <taxon>Eubacteriaceae</taxon>
        <taxon>Eubacterium</taxon>
    </lineage>
</organism>
<dbReference type="InterPro" id="IPR036388">
    <property type="entry name" value="WH-like_DNA-bd_sf"/>
</dbReference>
<dbReference type="PANTHER" id="PTHR33238:SF7">
    <property type="entry name" value="IRON-DEPENDENT TRANSCRIPTIONAL REGULATOR"/>
    <property type="match status" value="1"/>
</dbReference>
<gene>
    <name evidence="7" type="ORF">B2M23_17845</name>
</gene>
<dbReference type="KEGG" id="elim:B2M23_17845"/>
<dbReference type="SUPFAM" id="SSF46785">
    <property type="entry name" value="Winged helix' DNA-binding domain"/>
    <property type="match status" value="1"/>
</dbReference>
<keyword evidence="2" id="KW-0805">Transcription regulation</keyword>
<comment type="similarity">
    <text evidence="1">Belongs to the DtxR/MntR family.</text>
</comment>
<dbReference type="InterPro" id="IPR050536">
    <property type="entry name" value="DtxR_MntR_Metal-Reg"/>
</dbReference>
<proteinExistence type="inferred from homology"/>
<evidence type="ECO:0000313" key="8">
    <source>
        <dbReference type="Proteomes" id="UP000192391"/>
    </source>
</evidence>
<evidence type="ECO:0000259" key="5">
    <source>
        <dbReference type="Pfam" id="PF01325"/>
    </source>
</evidence>
<evidence type="ECO:0000256" key="3">
    <source>
        <dbReference type="ARBA" id="ARBA00023125"/>
    </source>
</evidence>
<evidence type="ECO:0000259" key="6">
    <source>
        <dbReference type="Pfam" id="PF02742"/>
    </source>
</evidence>
<dbReference type="Pfam" id="PF02742">
    <property type="entry name" value="Fe_dep_repr_C"/>
    <property type="match status" value="1"/>
</dbReference>
<dbReference type="InterPro" id="IPR036390">
    <property type="entry name" value="WH_DNA-bd_sf"/>
</dbReference>
<sequence>MSNYSAGENYLKAILILHQRLDKVRKTDIADFLGYTKASVSYMIKLLEESDLVSVKSNNVCLTQTGLKRALNIYERYLRIRDFLVYFLGISTQTAERDACRLEHVLSVETFEALKMKEMTA</sequence>
<dbReference type="InterPro" id="IPR036421">
    <property type="entry name" value="Fe_dep_repressor_sf"/>
</dbReference>
<dbReference type="AlphaFoldDB" id="A0AAC9QWW2"/>
<keyword evidence="3" id="KW-0238">DNA-binding</keyword>
<evidence type="ECO:0000256" key="4">
    <source>
        <dbReference type="ARBA" id="ARBA00023163"/>
    </source>
</evidence>
<dbReference type="PANTHER" id="PTHR33238">
    <property type="entry name" value="IRON (METAL) DEPENDENT REPRESSOR, DTXR FAMILY"/>
    <property type="match status" value="1"/>
</dbReference>
<dbReference type="Proteomes" id="UP000192391">
    <property type="component" value="Chromosome"/>
</dbReference>
<reference evidence="8" key="1">
    <citation type="journal article" date="2017" name="Sci. Rep.">
        <title>Determination of the Genome and Primary Transcriptome of Syngas Fermenting Eubacterium limosum ATCC 8486.</title>
        <authorList>
            <person name="Song Y."/>
            <person name="Shin J."/>
            <person name="Jeong Y."/>
            <person name="Jin S."/>
            <person name="Lee J.K."/>
            <person name="Kim D.R."/>
            <person name="Kim S.C."/>
            <person name="Cho S."/>
            <person name="Cho B.K."/>
        </authorList>
    </citation>
    <scope>NUCLEOTIDE SEQUENCE [LARGE SCALE GENOMIC DNA]</scope>
    <source>
        <strain evidence="8">ATCC 8486</strain>
    </source>
</reference>
<evidence type="ECO:0000256" key="2">
    <source>
        <dbReference type="ARBA" id="ARBA00023015"/>
    </source>
</evidence>
<keyword evidence="4" id="KW-0804">Transcription</keyword>
<feature type="domain" description="Iron dependent repressor metal binding and dimerisation" evidence="6">
    <location>
        <begin position="63"/>
        <end position="115"/>
    </location>
</feature>
<feature type="domain" description="HTH dtxR-type" evidence="5">
    <location>
        <begin position="8"/>
        <end position="56"/>
    </location>
</feature>
<dbReference type="Gene3D" id="1.10.60.10">
    <property type="entry name" value="Iron dependent repressor, metal binding and dimerisation domain"/>
    <property type="match status" value="1"/>
</dbReference>
<dbReference type="InterPro" id="IPR001367">
    <property type="entry name" value="Fe_dep_repressor"/>
</dbReference>
<dbReference type="RefSeq" id="WP_038351627.1">
    <property type="nucleotide sequence ID" value="NZ_CP019962.1"/>
</dbReference>
<evidence type="ECO:0000256" key="1">
    <source>
        <dbReference type="ARBA" id="ARBA00007871"/>
    </source>
</evidence>
<dbReference type="GO" id="GO:0003700">
    <property type="term" value="F:DNA-binding transcription factor activity"/>
    <property type="evidence" value="ECO:0007669"/>
    <property type="project" value="InterPro"/>
</dbReference>
<evidence type="ECO:0008006" key="9">
    <source>
        <dbReference type="Google" id="ProtNLM"/>
    </source>
</evidence>
<dbReference type="InterPro" id="IPR022687">
    <property type="entry name" value="HTH_DTXR"/>
</dbReference>
<accession>A0AAC9QWW2</accession>
<dbReference type="Gene3D" id="1.10.10.10">
    <property type="entry name" value="Winged helix-like DNA-binding domain superfamily/Winged helix DNA-binding domain"/>
    <property type="match status" value="1"/>
</dbReference>
<dbReference type="GO" id="GO:0046983">
    <property type="term" value="F:protein dimerization activity"/>
    <property type="evidence" value="ECO:0007669"/>
    <property type="project" value="InterPro"/>
</dbReference>
<evidence type="ECO:0000313" key="7">
    <source>
        <dbReference type="EMBL" id="ARD67280.1"/>
    </source>
</evidence>